<evidence type="ECO:0008006" key="4">
    <source>
        <dbReference type="Google" id="ProtNLM"/>
    </source>
</evidence>
<sequence length="64" mass="6893">MSNKVSLMRSVKAVAWSFLGIRKSSEFQEDIDKITPLHVLGVGLVAGLLFVVGLIVVVNLVVAK</sequence>
<keyword evidence="1" id="KW-0812">Transmembrane</keyword>
<proteinExistence type="predicted"/>
<evidence type="ECO:0000256" key="1">
    <source>
        <dbReference type="SAM" id="Phobius"/>
    </source>
</evidence>
<keyword evidence="1" id="KW-0472">Membrane</keyword>
<evidence type="ECO:0000313" key="3">
    <source>
        <dbReference type="Proteomes" id="UP000251341"/>
    </source>
</evidence>
<dbReference type="RefSeq" id="WP_108357964.1">
    <property type="nucleotide sequence ID" value="NZ_NESP01000001.1"/>
</dbReference>
<dbReference type="Proteomes" id="UP000251341">
    <property type="component" value="Unassembled WGS sequence"/>
</dbReference>
<gene>
    <name evidence="2" type="ORF">B9Z44_03400</name>
</gene>
<dbReference type="InterPro" id="IPR021344">
    <property type="entry name" value="DUF2970"/>
</dbReference>
<name>A0A315ELH1_9BURK</name>
<keyword evidence="1" id="KW-1133">Transmembrane helix</keyword>
<accession>A0A315ELH1</accession>
<feature type="transmembrane region" description="Helical" evidence="1">
    <location>
        <begin position="37"/>
        <end position="62"/>
    </location>
</feature>
<organism evidence="2 3">
    <name type="scientific">Limnohabitans curvus</name>
    <dbReference type="NCBI Taxonomy" id="323423"/>
    <lineage>
        <taxon>Bacteria</taxon>
        <taxon>Pseudomonadati</taxon>
        <taxon>Pseudomonadota</taxon>
        <taxon>Betaproteobacteria</taxon>
        <taxon>Burkholderiales</taxon>
        <taxon>Comamonadaceae</taxon>
        <taxon>Limnohabitans</taxon>
    </lineage>
</organism>
<evidence type="ECO:0000313" key="2">
    <source>
        <dbReference type="EMBL" id="PUE58723.1"/>
    </source>
</evidence>
<comment type="caution">
    <text evidence="2">The sequence shown here is derived from an EMBL/GenBank/DDBJ whole genome shotgun (WGS) entry which is preliminary data.</text>
</comment>
<dbReference type="AlphaFoldDB" id="A0A315ELH1"/>
<protein>
    <recommendedName>
        <fullName evidence="4">DUF2970 domain-containing protein</fullName>
    </recommendedName>
</protein>
<reference evidence="2 3" key="1">
    <citation type="submission" date="2017-04" db="EMBL/GenBank/DDBJ databases">
        <title>Unexpected and diverse lifestyles within the genus Limnohabitans.</title>
        <authorList>
            <person name="Kasalicky V."/>
            <person name="Mehrshad M."/>
            <person name="Andrei S.-A."/>
            <person name="Salcher M."/>
            <person name="Kratochvilova H."/>
            <person name="Simek K."/>
            <person name="Ghai R."/>
        </authorList>
    </citation>
    <scope>NUCLEOTIDE SEQUENCE [LARGE SCALE GENOMIC DNA]</scope>
    <source>
        <strain evidence="2 3">MWH-C5</strain>
    </source>
</reference>
<dbReference type="Pfam" id="PF11174">
    <property type="entry name" value="DUF2970"/>
    <property type="match status" value="1"/>
</dbReference>
<keyword evidence="3" id="KW-1185">Reference proteome</keyword>
<dbReference type="EMBL" id="NESP01000001">
    <property type="protein sequence ID" value="PUE58723.1"/>
    <property type="molecule type" value="Genomic_DNA"/>
</dbReference>